<dbReference type="InterPro" id="IPR016024">
    <property type="entry name" value="ARM-type_fold"/>
</dbReference>
<evidence type="ECO:0000256" key="1">
    <source>
        <dbReference type="ARBA" id="ARBA00022737"/>
    </source>
</evidence>
<accession>A0ABD3Q2W5</accession>
<evidence type="ECO:0000313" key="2">
    <source>
        <dbReference type="EMBL" id="KAL3794598.1"/>
    </source>
</evidence>
<keyword evidence="3" id="KW-1185">Reference proteome</keyword>
<name>A0ABD3Q2W5_9STRA</name>
<dbReference type="PANTHER" id="PTHR22895:SF0">
    <property type="entry name" value="ARMADILLO REPEAT-CONTAINING PROTEIN 6"/>
    <property type="match status" value="1"/>
</dbReference>
<organism evidence="2 3">
    <name type="scientific">Stephanodiscus triporus</name>
    <dbReference type="NCBI Taxonomy" id="2934178"/>
    <lineage>
        <taxon>Eukaryota</taxon>
        <taxon>Sar</taxon>
        <taxon>Stramenopiles</taxon>
        <taxon>Ochrophyta</taxon>
        <taxon>Bacillariophyta</taxon>
        <taxon>Coscinodiscophyceae</taxon>
        <taxon>Thalassiosirophycidae</taxon>
        <taxon>Stephanodiscales</taxon>
        <taxon>Stephanodiscaceae</taxon>
        <taxon>Stephanodiscus</taxon>
    </lineage>
</organism>
<keyword evidence="1" id="KW-0677">Repeat</keyword>
<dbReference type="InterPro" id="IPR011989">
    <property type="entry name" value="ARM-like"/>
</dbReference>
<dbReference type="AlphaFoldDB" id="A0ABD3Q2W5"/>
<protein>
    <submittedName>
        <fullName evidence="2">Uncharacterized protein</fullName>
    </submittedName>
</protein>
<proteinExistence type="predicted"/>
<gene>
    <name evidence="2" type="ORF">ACHAW5_005168</name>
</gene>
<comment type="caution">
    <text evidence="2">The sequence shown here is derived from an EMBL/GenBank/DDBJ whole genome shotgun (WGS) entry which is preliminary data.</text>
</comment>
<dbReference type="Proteomes" id="UP001530315">
    <property type="component" value="Unassembled WGS sequence"/>
</dbReference>
<evidence type="ECO:0000313" key="3">
    <source>
        <dbReference type="Proteomes" id="UP001530315"/>
    </source>
</evidence>
<sequence>MLDALRRYSSDRYLQAMGCWAMVNAALYPTLKTSLLRLGGVYAVTNAMMLHPNVEAVQFRGLFALINLVIPVNKTKDGDGSSIHAHIYQIVRLTILAMKNFHANKSILNRGCLVLRNLSITPAFVRVLARTPGCVDMLLHCRQACPRDSLVQRSARTVMILMQRADTDVLG</sequence>
<dbReference type="SUPFAM" id="SSF48371">
    <property type="entry name" value="ARM repeat"/>
    <property type="match status" value="1"/>
</dbReference>
<reference evidence="2 3" key="1">
    <citation type="submission" date="2024-10" db="EMBL/GenBank/DDBJ databases">
        <title>Updated reference genomes for cyclostephanoid diatoms.</title>
        <authorList>
            <person name="Roberts W.R."/>
            <person name="Alverson A.J."/>
        </authorList>
    </citation>
    <scope>NUCLEOTIDE SEQUENCE [LARGE SCALE GENOMIC DNA]</scope>
    <source>
        <strain evidence="2 3">AJA276-08</strain>
    </source>
</reference>
<dbReference type="Gene3D" id="1.25.10.10">
    <property type="entry name" value="Leucine-rich Repeat Variant"/>
    <property type="match status" value="1"/>
</dbReference>
<dbReference type="EMBL" id="JALLAZ020000461">
    <property type="protein sequence ID" value="KAL3794598.1"/>
    <property type="molecule type" value="Genomic_DNA"/>
</dbReference>
<dbReference type="PANTHER" id="PTHR22895">
    <property type="entry name" value="ARMADILLO REPEAT-CONTAINING PROTEIN 6"/>
    <property type="match status" value="1"/>
</dbReference>